<feature type="transmembrane region" description="Helical" evidence="21">
    <location>
        <begin position="294"/>
        <end position="316"/>
    </location>
</feature>
<protein>
    <recommendedName>
        <fullName evidence="3">Nociceptin receptor</fullName>
    </recommendedName>
    <alternativeName>
        <fullName evidence="17">Kappa-type 3 opioid receptor</fullName>
    </alternativeName>
    <alternativeName>
        <fullName evidence="18">Orphanin FQ receptor</fullName>
    </alternativeName>
</protein>
<dbReference type="InterPro" id="IPR001418">
    <property type="entry name" value="Opioid_rcpt"/>
</dbReference>
<keyword evidence="5" id="KW-0085">Behavior</keyword>
<dbReference type="InterPro" id="IPR017452">
    <property type="entry name" value="GPCR_Rhodpsn_7TM"/>
</dbReference>
<evidence type="ECO:0000256" key="20">
    <source>
        <dbReference type="RuleBase" id="RU000688"/>
    </source>
</evidence>
<feature type="transmembrane region" description="Helical" evidence="21">
    <location>
        <begin position="411"/>
        <end position="430"/>
    </location>
</feature>
<evidence type="ECO:0000256" key="21">
    <source>
        <dbReference type="SAM" id="Phobius"/>
    </source>
</evidence>
<keyword evidence="8 20" id="KW-0297">G-protein coupled receptor</keyword>
<evidence type="ECO:0000256" key="1">
    <source>
        <dbReference type="ARBA" id="ARBA00004541"/>
    </source>
</evidence>
<feature type="transmembrane region" description="Helical" evidence="21">
    <location>
        <begin position="328"/>
        <end position="346"/>
    </location>
</feature>
<evidence type="ECO:0000256" key="19">
    <source>
        <dbReference type="ARBA" id="ARBA00043899"/>
    </source>
</evidence>
<keyword evidence="6 20" id="KW-0812">Transmembrane</keyword>
<feature type="transmembrane region" description="Helical" evidence="21">
    <location>
        <begin position="450"/>
        <end position="478"/>
    </location>
</feature>
<evidence type="ECO:0000256" key="18">
    <source>
        <dbReference type="ARBA" id="ARBA00030580"/>
    </source>
</evidence>
<name>A0A8D0PE79_PIG</name>
<dbReference type="PRINTS" id="PR00384">
    <property type="entry name" value="OPIOIDR"/>
</dbReference>
<evidence type="ECO:0000256" key="13">
    <source>
        <dbReference type="ARBA" id="ARBA00023180"/>
    </source>
</evidence>
<keyword evidence="15" id="KW-0449">Lipoprotein</keyword>
<dbReference type="Ensembl" id="ENSSSCT00015080606.1">
    <property type="protein sequence ID" value="ENSSSCP00015032583.1"/>
    <property type="gene ID" value="ENSSSCG00015060194.1"/>
</dbReference>
<comment type="similarity">
    <text evidence="20">Belongs to the G-protein coupled receptor 1 family.</text>
</comment>
<keyword evidence="14 20" id="KW-0807">Transducer</keyword>
<comment type="function">
    <text evidence="19">G-protein coupled opioid receptor that functions as a receptor for the endogenous neuropeptide nociceptin. Ligand binding causes a conformation change that triggers signaling via guanine nucleotide-binding proteins (G proteins) and modulates the activity of down-stream effectors. Signaling via G proteins mediates inhibition of adenylate cyclase activity and calcium channel activity. Arrestins modulate signaling via G proteins and mediate the activation of alternative signaling pathways that lead to the activation of MAP kinases. Plays a role in modulating nociception and the perception of pain. Plays a role in the regulation of locomotor activity by the neuropeptide nociceptin.</text>
</comment>
<dbReference type="AlphaFoldDB" id="A0A8D0PE79"/>
<evidence type="ECO:0000256" key="3">
    <source>
        <dbReference type="ARBA" id="ARBA00021498"/>
    </source>
</evidence>
<feature type="domain" description="G-protein coupled receptors family 1 profile" evidence="22">
    <location>
        <begin position="307"/>
        <end position="558"/>
    </location>
</feature>
<keyword evidence="7 21" id="KW-1133">Transmembrane helix</keyword>
<evidence type="ECO:0000313" key="24">
    <source>
        <dbReference type="Proteomes" id="UP000694726"/>
    </source>
</evidence>
<dbReference type="FunFam" id="1.20.1070.10:FF:000014">
    <property type="entry name" value="Kappa-type opioid receptor 1"/>
    <property type="match status" value="1"/>
</dbReference>
<reference evidence="23" key="1">
    <citation type="submission" date="2025-08" db="UniProtKB">
        <authorList>
            <consortium name="Ensembl"/>
        </authorList>
    </citation>
    <scope>IDENTIFICATION</scope>
</reference>
<evidence type="ECO:0000256" key="16">
    <source>
        <dbReference type="ARBA" id="ARBA00023329"/>
    </source>
</evidence>
<feature type="transmembrane region" description="Helical" evidence="21">
    <location>
        <begin position="499"/>
        <end position="518"/>
    </location>
</feature>
<evidence type="ECO:0000256" key="14">
    <source>
        <dbReference type="ARBA" id="ARBA00023224"/>
    </source>
</evidence>
<dbReference type="SMART" id="SM01381">
    <property type="entry name" value="7TM_GPCR_Srsx"/>
    <property type="match status" value="1"/>
</dbReference>
<keyword evidence="16" id="KW-0968">Cytoplasmic vesicle</keyword>
<evidence type="ECO:0000256" key="10">
    <source>
        <dbReference type="ARBA" id="ARBA00023139"/>
    </source>
</evidence>
<dbReference type="Gene3D" id="1.20.1070.10">
    <property type="entry name" value="Rhodopsin 7-helix transmembrane proteins"/>
    <property type="match status" value="1"/>
</dbReference>
<dbReference type="GO" id="GO:0001626">
    <property type="term" value="F:nociceptin receptor activity"/>
    <property type="evidence" value="ECO:0007669"/>
    <property type="project" value="InterPro"/>
</dbReference>
<dbReference type="SUPFAM" id="SSF81321">
    <property type="entry name" value="Family A G protein-coupled receptor-like"/>
    <property type="match status" value="1"/>
</dbReference>
<dbReference type="PANTHER" id="PTHR24229">
    <property type="entry name" value="NEUROPEPTIDES RECEPTOR"/>
    <property type="match status" value="1"/>
</dbReference>
<evidence type="ECO:0000256" key="9">
    <source>
        <dbReference type="ARBA" id="ARBA00023136"/>
    </source>
</evidence>
<evidence type="ECO:0000256" key="2">
    <source>
        <dbReference type="ARBA" id="ARBA00004651"/>
    </source>
</evidence>
<keyword evidence="10" id="KW-0564">Palmitate</keyword>
<evidence type="ECO:0000256" key="17">
    <source>
        <dbReference type="ARBA" id="ARBA00030257"/>
    </source>
</evidence>
<feature type="transmembrane region" description="Helical" evidence="21">
    <location>
        <begin position="538"/>
        <end position="561"/>
    </location>
</feature>
<dbReference type="InterPro" id="IPR001420">
    <property type="entry name" value="X_opioid_rcpt"/>
</dbReference>
<dbReference type="GO" id="GO:0005886">
    <property type="term" value="C:plasma membrane"/>
    <property type="evidence" value="ECO:0007669"/>
    <property type="project" value="UniProtKB-SubCell"/>
</dbReference>
<evidence type="ECO:0000256" key="15">
    <source>
        <dbReference type="ARBA" id="ARBA00023288"/>
    </source>
</evidence>
<evidence type="ECO:0000259" key="22">
    <source>
        <dbReference type="PROSITE" id="PS50262"/>
    </source>
</evidence>
<keyword evidence="13" id="KW-0325">Glycoprotein</keyword>
<feature type="transmembrane region" description="Helical" evidence="21">
    <location>
        <begin position="352"/>
        <end position="371"/>
    </location>
</feature>
<dbReference type="PRINTS" id="PR00237">
    <property type="entry name" value="GPCRRHODOPSN"/>
</dbReference>
<comment type="subcellular location">
    <subcellularLocation>
        <location evidence="2">Cell membrane</location>
        <topology evidence="2">Multi-pass membrane protein</topology>
    </subcellularLocation>
    <subcellularLocation>
        <location evidence="1">Cytoplasmic vesicle</location>
    </subcellularLocation>
</comment>
<dbReference type="PRINTS" id="PR00547">
    <property type="entry name" value="XOPIOIDR"/>
</dbReference>
<dbReference type="CDD" id="cd15092">
    <property type="entry name" value="7tmA_NOFQ_opioid_R"/>
    <property type="match status" value="1"/>
</dbReference>
<evidence type="ECO:0000256" key="5">
    <source>
        <dbReference type="ARBA" id="ARBA00022610"/>
    </source>
</evidence>
<evidence type="ECO:0000256" key="7">
    <source>
        <dbReference type="ARBA" id="ARBA00022989"/>
    </source>
</evidence>
<dbReference type="InterPro" id="IPR000276">
    <property type="entry name" value="GPCR_Rhodpsn"/>
</dbReference>
<keyword evidence="4" id="KW-1003">Cell membrane</keyword>
<evidence type="ECO:0000256" key="11">
    <source>
        <dbReference type="ARBA" id="ARBA00023157"/>
    </source>
</evidence>
<keyword evidence="9 21" id="KW-0472">Membrane</keyword>
<evidence type="ECO:0000256" key="8">
    <source>
        <dbReference type="ARBA" id="ARBA00023040"/>
    </source>
</evidence>
<evidence type="ECO:0000313" key="23">
    <source>
        <dbReference type="Ensembl" id="ENSSSCP00015032583.1"/>
    </source>
</evidence>
<dbReference type="PANTHER" id="PTHR24229:SF11">
    <property type="entry name" value="NOCICEPTIN RECEPTOR"/>
    <property type="match status" value="1"/>
</dbReference>
<evidence type="ECO:0000256" key="4">
    <source>
        <dbReference type="ARBA" id="ARBA00022475"/>
    </source>
</evidence>
<organism evidence="23 24">
    <name type="scientific">Sus scrofa</name>
    <name type="common">Pig</name>
    <dbReference type="NCBI Taxonomy" id="9823"/>
    <lineage>
        <taxon>Eukaryota</taxon>
        <taxon>Metazoa</taxon>
        <taxon>Chordata</taxon>
        <taxon>Craniata</taxon>
        <taxon>Vertebrata</taxon>
        <taxon>Euteleostomi</taxon>
        <taxon>Mammalia</taxon>
        <taxon>Eutheria</taxon>
        <taxon>Laurasiatheria</taxon>
        <taxon>Artiodactyla</taxon>
        <taxon>Suina</taxon>
        <taxon>Suidae</taxon>
        <taxon>Sus</taxon>
    </lineage>
</organism>
<dbReference type="Pfam" id="PF00001">
    <property type="entry name" value="7tm_1"/>
    <property type="match status" value="1"/>
</dbReference>
<evidence type="ECO:0000256" key="6">
    <source>
        <dbReference type="ARBA" id="ARBA00022692"/>
    </source>
</evidence>
<keyword evidence="12 20" id="KW-0675">Receptor</keyword>
<proteinExistence type="inferred from homology"/>
<dbReference type="Proteomes" id="UP000694726">
    <property type="component" value="Unplaced"/>
</dbReference>
<dbReference type="PROSITE" id="PS00237">
    <property type="entry name" value="G_PROTEIN_RECEP_F1_1"/>
    <property type="match status" value="1"/>
</dbReference>
<evidence type="ECO:0000256" key="12">
    <source>
        <dbReference type="ARBA" id="ARBA00023170"/>
    </source>
</evidence>
<accession>A0A8D0PE79</accession>
<sequence length="609" mass="65462">MPAEAAPNLCKAVSLSGTRLLRLVRRLLRRSSCHRAAAQPQTHPDPVLAAEGLPPLAALQARVRVSRVPAPAKATEVRRSRGHSACSSQAGLGRGRREPCVLCSRCFGCVSSPFVPAWARGQLWASVCVCACARACVHSWAIVCLWVPVGGHVSCYVTASTRPVWGPASQTCPMFVCPCLGTHICVSPCAQACAHVPVWRCGLGAACAAPAVWAGRGLGAALMSSCALQGPRLCAQGGGMESLFPAPFWEVLYGSPLQGNLSLLSPNHSLLPPHLLLNASHGAFLPLGLKVTIVGLYLAVCVGGLLGNCLVMYVILRHTKMKTATNIYIFNLALADTAVLLTLPFQGTDVLLGFWPFGNALCKAVIAIDYYNMFTSTFTLTAMSVDRYVAICHPIRALDVRTSSKAQAVNVAIWALASIVGVPVAIMGSAQVEDEEIECLVEIPAPQDYWGPVFAVCIFLFSFVIPVLIISVCYSLMVRRLRGVRLLSGSREKDRNLRRITRLVLVVVAVFVGCWTPVQVFVLVQGLGVQPGSETAVAVLRFCTALGYVNSCLNPILYAFLDENFKACFRKFCCAPTRRREMQVSDRVRSIAKDVALACKTSETVPRPA</sequence>
<keyword evidence="11" id="KW-1015">Disulfide bond</keyword>
<dbReference type="PROSITE" id="PS50262">
    <property type="entry name" value="G_PROTEIN_RECEP_F1_2"/>
    <property type="match status" value="1"/>
</dbReference>
<dbReference type="GO" id="GO:0031410">
    <property type="term" value="C:cytoplasmic vesicle"/>
    <property type="evidence" value="ECO:0007669"/>
    <property type="project" value="UniProtKB-SubCell"/>
</dbReference>